<dbReference type="Pfam" id="PF09640">
    <property type="entry name" value="DUF2027"/>
    <property type="match status" value="1"/>
</dbReference>
<feature type="domain" description="Smr" evidence="2">
    <location>
        <begin position="331"/>
        <end position="395"/>
    </location>
</feature>
<name>A0A4S2FQP6_9BACT</name>
<evidence type="ECO:0000313" key="3">
    <source>
        <dbReference type="EMBL" id="TGY71481.1"/>
    </source>
</evidence>
<dbReference type="Gene3D" id="2.60.40.1600">
    <property type="entry name" value="Smr-associated-like"/>
    <property type="match status" value="1"/>
</dbReference>
<proteinExistence type="predicted"/>
<organism evidence="3 4">
    <name type="scientific">Muribaculum intestinale</name>
    <dbReference type="NCBI Taxonomy" id="1796646"/>
    <lineage>
        <taxon>Bacteria</taxon>
        <taxon>Pseudomonadati</taxon>
        <taxon>Bacteroidota</taxon>
        <taxon>Bacteroidia</taxon>
        <taxon>Bacteroidales</taxon>
        <taxon>Muribaculaceae</taxon>
        <taxon>Muribaculum</taxon>
    </lineage>
</organism>
<dbReference type="InterPro" id="IPR018598">
    <property type="entry name" value="DUF2027"/>
</dbReference>
<dbReference type="PROSITE" id="PS50828">
    <property type="entry name" value="SMR"/>
    <property type="match status" value="1"/>
</dbReference>
<feature type="compositionally biased region" description="Basic and acidic residues" evidence="1">
    <location>
        <begin position="72"/>
        <end position="92"/>
    </location>
</feature>
<dbReference type="AlphaFoldDB" id="A0A4S2FQP6"/>
<feature type="compositionally biased region" description="Low complexity" evidence="1">
    <location>
        <begin position="59"/>
        <end position="70"/>
    </location>
</feature>
<dbReference type="RefSeq" id="WP_135957210.1">
    <property type="nucleotide sequence ID" value="NZ_CARMWJ010000030.1"/>
</dbReference>
<dbReference type="InterPro" id="IPR036781">
    <property type="entry name" value="Smr_assoc-like_sf"/>
</dbReference>
<sequence>MAQIGDMVRYLNSVGGGRVVRIEGQVAYVDEDGFETPVLLRECVVVVPARQSAPEARAAKSGAGQSGSSGDRWWEKELKGKKEKAPSKEKPVYDPTAANVAPEAGFAGQGRISPKPEPAVDPDDTPEGEKLNIVLAFEAEEPRHLNTTEYDAYVVNDSNYTLFLTYLTRSDSDKGWTLRFAEVIEPHMQVPVQHITRDDLVAMDRVSVQYVAYKPGREFRLKSPVAVEHSVDTTKFFKLHCFRDNVYFDTPVIAIDITRNDVPQRPVVIDSGRLEDAMRSKRRADEQPQPRRVSRNDHKAANEPLVVDLHISELLDNTTGLDNADMLQVQLREFNRVMEENRSAKGRRIVFIHGKGEGVLRKAILKELSYKYKSCDVQDASFREYGFGATQVTVR</sequence>
<feature type="region of interest" description="Disordered" evidence="1">
    <location>
        <begin position="273"/>
        <end position="298"/>
    </location>
</feature>
<gene>
    <name evidence="3" type="ORF">E5333_11280</name>
</gene>
<accession>A0A4S2FQP6</accession>
<evidence type="ECO:0000313" key="4">
    <source>
        <dbReference type="Proteomes" id="UP000306630"/>
    </source>
</evidence>
<comment type="caution">
    <text evidence="3">The sequence shown here is derived from an EMBL/GenBank/DDBJ whole genome shotgun (WGS) entry which is preliminary data.</text>
</comment>
<dbReference type="Pfam" id="PF01713">
    <property type="entry name" value="Smr"/>
    <property type="match status" value="1"/>
</dbReference>
<dbReference type="InterPro" id="IPR002625">
    <property type="entry name" value="Smr_dom"/>
</dbReference>
<protein>
    <submittedName>
        <fullName evidence="3">DUF2027 domain-containing protein</fullName>
    </submittedName>
</protein>
<evidence type="ECO:0000256" key="1">
    <source>
        <dbReference type="SAM" id="MobiDB-lite"/>
    </source>
</evidence>
<reference evidence="3 4" key="1">
    <citation type="submission" date="2019-04" db="EMBL/GenBank/DDBJ databases">
        <title>Microbes associate with the intestines of laboratory mice.</title>
        <authorList>
            <person name="Navarre W."/>
            <person name="Wong E."/>
            <person name="Huang K."/>
            <person name="Tropini C."/>
            <person name="Ng K."/>
            <person name="Yu B."/>
        </authorList>
    </citation>
    <scope>NUCLEOTIDE SEQUENCE [LARGE SCALE GENOMIC DNA]</scope>
    <source>
        <strain evidence="3 4">NM06_A21</strain>
    </source>
</reference>
<dbReference type="InterPro" id="IPR036063">
    <property type="entry name" value="Smr_dom_sf"/>
</dbReference>
<evidence type="ECO:0000259" key="2">
    <source>
        <dbReference type="PROSITE" id="PS50828"/>
    </source>
</evidence>
<dbReference type="Gene3D" id="3.30.1370.110">
    <property type="match status" value="1"/>
</dbReference>
<dbReference type="EMBL" id="SRYD01000049">
    <property type="protein sequence ID" value="TGY71481.1"/>
    <property type="molecule type" value="Genomic_DNA"/>
</dbReference>
<dbReference type="SUPFAM" id="SSF158949">
    <property type="entry name" value="Smr-associated domain-like"/>
    <property type="match status" value="1"/>
</dbReference>
<dbReference type="Proteomes" id="UP000306630">
    <property type="component" value="Unassembled WGS sequence"/>
</dbReference>
<feature type="region of interest" description="Disordered" evidence="1">
    <location>
        <begin position="51"/>
        <end position="126"/>
    </location>
</feature>